<evidence type="ECO:0000313" key="13">
    <source>
        <dbReference type="EMBL" id="JAQ09156.1"/>
    </source>
</evidence>
<evidence type="ECO:0000313" key="10">
    <source>
        <dbReference type="EMBL" id="JAG54566.1"/>
    </source>
</evidence>
<evidence type="ECO:0000256" key="6">
    <source>
        <dbReference type="ARBA" id="ARBA00040778"/>
    </source>
</evidence>
<dbReference type="InterPro" id="IPR055299">
    <property type="entry name" value="TIMMDC1"/>
</dbReference>
<sequence>MLRQMFRSTCMLCSAVVAPKTVGDLEVNEGWERVKRIFDRDEIGAFSPEMNTIYQTTFLTAFTGACYGGFIHSREAYLRFFERNQATQFTDHFEAKKKLQDYVTVNFAKGALKWSWRLALFGGFYTSIVTIMSSYRGESSILDFVVGGIVSGGIYRVNYGLRGVIVGSTLGMMIGLMGGSLTMTILRLTDTSLDDVRKYQLEYQQFRDKNLAEAAKKPLMEVELKEETGLTRAHDARIASERTQTGEK</sequence>
<proteinExistence type="inferred from homology"/>
<feature type="transmembrane region" description="Helical" evidence="8">
    <location>
        <begin position="114"/>
        <end position="133"/>
    </location>
</feature>
<reference evidence="10" key="3">
    <citation type="submission" date="2014-09" db="EMBL/GenBank/DDBJ databases">
        <authorList>
            <person name="Magalhaes I.L.F."/>
            <person name="Oliveira U."/>
            <person name="Santos F.R."/>
            <person name="Vidigal T.H.D.A."/>
            <person name="Brescovit A.D."/>
            <person name="Santos A.J."/>
        </authorList>
    </citation>
    <scope>NUCLEOTIDE SEQUENCE</scope>
</reference>
<dbReference type="Pfam" id="PF02466">
    <property type="entry name" value="Tim17"/>
    <property type="match status" value="1"/>
</dbReference>
<evidence type="ECO:0000256" key="2">
    <source>
        <dbReference type="ARBA" id="ARBA00008444"/>
    </source>
</evidence>
<evidence type="ECO:0000256" key="4">
    <source>
        <dbReference type="ARBA" id="ARBA00022989"/>
    </source>
</evidence>
<dbReference type="EMBL" id="GBRD01011257">
    <property type="protein sequence ID" value="JAG54567.1"/>
    <property type="molecule type" value="Transcribed_RNA"/>
</dbReference>
<dbReference type="EMBL" id="GDHC01009473">
    <property type="protein sequence ID" value="JAQ09156.1"/>
    <property type="molecule type" value="Transcribed_RNA"/>
</dbReference>
<gene>
    <name evidence="11" type="primary">140up_3</name>
    <name evidence="12" type="synonym">140up_0</name>
    <name evidence="13" type="synonym">140up_2</name>
    <name evidence="9" type="ORF">CM83_29325</name>
    <name evidence="11" type="ORF">g.30254</name>
    <name evidence="12" type="ORF">g.30256</name>
    <name evidence="13" type="ORF">g.30257</name>
</gene>
<keyword evidence="3 8" id="KW-0812">Transmembrane</keyword>
<dbReference type="EMBL" id="GBRD01011258">
    <property type="protein sequence ID" value="JAG54566.1"/>
    <property type="molecule type" value="Transcribed_RNA"/>
</dbReference>
<comment type="similarity">
    <text evidence="2">Belongs to the Tim17/Tim22/Tim23 family.</text>
</comment>
<dbReference type="GO" id="GO:0032981">
    <property type="term" value="P:mitochondrial respiratory chain complex I assembly"/>
    <property type="evidence" value="ECO:0007669"/>
    <property type="project" value="InterPro"/>
</dbReference>
<dbReference type="PANTHER" id="PTHR13002">
    <property type="entry name" value="C3ORF1 PROTEIN-RELATED"/>
    <property type="match status" value="1"/>
</dbReference>
<organism evidence="9">
    <name type="scientific">Lygus hesperus</name>
    <name type="common">Western plant bug</name>
    <dbReference type="NCBI Taxonomy" id="30085"/>
    <lineage>
        <taxon>Eukaryota</taxon>
        <taxon>Metazoa</taxon>
        <taxon>Ecdysozoa</taxon>
        <taxon>Arthropoda</taxon>
        <taxon>Hexapoda</taxon>
        <taxon>Insecta</taxon>
        <taxon>Pterygota</taxon>
        <taxon>Neoptera</taxon>
        <taxon>Paraneoptera</taxon>
        <taxon>Hemiptera</taxon>
        <taxon>Heteroptera</taxon>
        <taxon>Panheteroptera</taxon>
        <taxon>Cimicomorpha</taxon>
        <taxon>Miridae</taxon>
        <taxon>Mirini</taxon>
        <taxon>Lygus</taxon>
    </lineage>
</organism>
<evidence type="ECO:0000256" key="3">
    <source>
        <dbReference type="ARBA" id="ARBA00022692"/>
    </source>
</evidence>
<comment type="subcellular location">
    <subcellularLocation>
        <location evidence="1">Membrane</location>
        <topology evidence="1">Multi-pass membrane protein</topology>
    </subcellularLocation>
</comment>
<dbReference type="PANTHER" id="PTHR13002:SF1">
    <property type="entry name" value="COMPLEX I ASSEMBLY FACTOR TIMMDC1, MITOCHONDRIAL"/>
    <property type="match status" value="1"/>
</dbReference>
<protein>
    <recommendedName>
        <fullName evidence="6">Complex I assembly factor TIMMDC1, mitochondrial</fullName>
    </recommendedName>
    <alternativeName>
        <fullName evidence="7">Translocase of inner mitochondrial membrane domain-containing protein 1</fullName>
    </alternativeName>
</protein>
<reference evidence="9" key="1">
    <citation type="journal article" date="2014" name="PLoS ONE">
        <title>Transcriptome-Based Identification of ABC Transporters in the Western Tarnished Plant Bug Lygus hesperus.</title>
        <authorList>
            <person name="Hull J.J."/>
            <person name="Chaney K."/>
            <person name="Geib S.M."/>
            <person name="Fabrick J.A."/>
            <person name="Brent C.S."/>
            <person name="Walsh D."/>
            <person name="Lavine L.C."/>
        </authorList>
    </citation>
    <scope>NUCLEOTIDE SEQUENCE</scope>
</reference>
<evidence type="ECO:0000256" key="8">
    <source>
        <dbReference type="SAM" id="Phobius"/>
    </source>
</evidence>
<evidence type="ECO:0000256" key="7">
    <source>
        <dbReference type="ARBA" id="ARBA00041344"/>
    </source>
</evidence>
<accession>A0A0A9YM68</accession>
<keyword evidence="5 8" id="KW-0472">Membrane</keyword>
<dbReference type="EMBL" id="GDHC01020328">
    <property type="protein sequence ID" value="JAP98300.1"/>
    <property type="molecule type" value="Transcribed_RNA"/>
</dbReference>
<evidence type="ECO:0000256" key="5">
    <source>
        <dbReference type="ARBA" id="ARBA00023136"/>
    </source>
</evidence>
<keyword evidence="4 8" id="KW-1133">Transmembrane helix</keyword>
<evidence type="ECO:0000256" key="1">
    <source>
        <dbReference type="ARBA" id="ARBA00004141"/>
    </source>
</evidence>
<dbReference type="EMBL" id="GBHO01010878">
    <property type="protein sequence ID" value="JAG32726.1"/>
    <property type="molecule type" value="Transcribed_RNA"/>
</dbReference>
<dbReference type="GO" id="GO:0005739">
    <property type="term" value="C:mitochondrion"/>
    <property type="evidence" value="ECO:0007669"/>
    <property type="project" value="TreeGrafter"/>
</dbReference>
<dbReference type="AlphaFoldDB" id="A0A0A9YM68"/>
<dbReference type="GO" id="GO:0016020">
    <property type="term" value="C:membrane"/>
    <property type="evidence" value="ECO:0007669"/>
    <property type="project" value="UniProtKB-SubCell"/>
</dbReference>
<name>A0A0A9YM68_LYGHE</name>
<evidence type="ECO:0000313" key="12">
    <source>
        <dbReference type="EMBL" id="JAQ08359.1"/>
    </source>
</evidence>
<dbReference type="EMBL" id="GDHC01010270">
    <property type="protein sequence ID" value="JAQ08359.1"/>
    <property type="molecule type" value="Transcribed_RNA"/>
</dbReference>
<feature type="transmembrane region" description="Helical" evidence="8">
    <location>
        <begin position="140"/>
        <end position="158"/>
    </location>
</feature>
<reference evidence="11" key="4">
    <citation type="journal article" date="2016" name="Gigascience">
        <title>De novo construction of an expanded transcriptome assembly for the western tarnished plant bug, Lygus hesperus.</title>
        <authorList>
            <person name="Tassone E.E."/>
            <person name="Geib S.M."/>
            <person name="Hall B."/>
            <person name="Fabrick J.A."/>
            <person name="Brent C.S."/>
            <person name="Hull J.J."/>
        </authorList>
    </citation>
    <scope>NUCLEOTIDE SEQUENCE</scope>
</reference>
<evidence type="ECO:0000313" key="11">
    <source>
        <dbReference type="EMBL" id="JAP98300.1"/>
    </source>
</evidence>
<evidence type="ECO:0000313" key="9">
    <source>
        <dbReference type="EMBL" id="JAG32726.1"/>
    </source>
</evidence>
<reference evidence="9" key="2">
    <citation type="submission" date="2014-07" db="EMBL/GenBank/DDBJ databases">
        <authorList>
            <person name="Hull J."/>
        </authorList>
    </citation>
    <scope>NUCLEOTIDE SEQUENCE</scope>
</reference>
<feature type="transmembrane region" description="Helical" evidence="8">
    <location>
        <begin position="164"/>
        <end position="188"/>
    </location>
</feature>